<dbReference type="AlphaFoldDB" id="Q1AV38"/>
<evidence type="ECO:0000313" key="3">
    <source>
        <dbReference type="EMBL" id="ABG04740.1"/>
    </source>
</evidence>
<dbReference type="InterPro" id="IPR050268">
    <property type="entry name" value="NADH-dep_flavin_reductase"/>
</dbReference>
<dbReference type="GO" id="GO:0010181">
    <property type="term" value="F:FMN binding"/>
    <property type="evidence" value="ECO:0007669"/>
    <property type="project" value="InterPro"/>
</dbReference>
<evidence type="ECO:0000259" key="2">
    <source>
        <dbReference type="SMART" id="SM00903"/>
    </source>
</evidence>
<dbReference type="GO" id="GO:0006208">
    <property type="term" value="P:pyrimidine nucleobase catabolic process"/>
    <property type="evidence" value="ECO:0007669"/>
    <property type="project" value="TreeGrafter"/>
</dbReference>
<dbReference type="KEGG" id="rxy:Rxyl_1781"/>
<dbReference type="OrthoDB" id="9792858at2"/>
<dbReference type="PhylomeDB" id="Q1AV38"/>
<name>Q1AV38_RUBXD</name>
<accession>Q1AV38</accession>
<keyword evidence="4" id="KW-1185">Reference proteome</keyword>
<gene>
    <name evidence="3" type="ordered locus">Rxyl_1781</name>
</gene>
<dbReference type="InterPro" id="IPR012349">
    <property type="entry name" value="Split_barrel_FMN-bd"/>
</dbReference>
<dbReference type="InterPro" id="IPR002563">
    <property type="entry name" value="Flavin_Rdtase-like_dom"/>
</dbReference>
<dbReference type="SUPFAM" id="SSF50475">
    <property type="entry name" value="FMN-binding split barrel"/>
    <property type="match status" value="1"/>
</dbReference>
<dbReference type="PANTHER" id="PTHR30466:SF1">
    <property type="entry name" value="FMN REDUCTASE (NADH) RUTF"/>
    <property type="match status" value="1"/>
</dbReference>
<dbReference type="HOGENOM" id="CLU_059021_1_2_11"/>
<dbReference type="EMBL" id="CP000386">
    <property type="protein sequence ID" value="ABG04740.1"/>
    <property type="molecule type" value="Genomic_DNA"/>
</dbReference>
<dbReference type="eggNOG" id="COG1853">
    <property type="taxonomic scope" value="Bacteria"/>
</dbReference>
<dbReference type="Gene3D" id="2.30.110.10">
    <property type="entry name" value="Electron Transport, Fmn-binding Protein, Chain A"/>
    <property type="match status" value="1"/>
</dbReference>
<dbReference type="Pfam" id="PF01613">
    <property type="entry name" value="Flavin_Reduct"/>
    <property type="match status" value="1"/>
</dbReference>
<reference evidence="3 4" key="1">
    <citation type="submission" date="2006-06" db="EMBL/GenBank/DDBJ databases">
        <title>Complete sequence of Rubrobacter xylanophilus DSM 9941.</title>
        <authorList>
            <consortium name="US DOE Joint Genome Institute"/>
            <person name="Copeland A."/>
            <person name="Lucas S."/>
            <person name="Lapidus A."/>
            <person name="Barry K."/>
            <person name="Detter J.C."/>
            <person name="Glavina del Rio T."/>
            <person name="Hammon N."/>
            <person name="Israni S."/>
            <person name="Dalin E."/>
            <person name="Tice H."/>
            <person name="Pitluck S."/>
            <person name="Munk A.C."/>
            <person name="Brettin T."/>
            <person name="Bruce D."/>
            <person name="Han C."/>
            <person name="Tapia R."/>
            <person name="Gilna P."/>
            <person name="Schmutz J."/>
            <person name="Larimer F."/>
            <person name="Land M."/>
            <person name="Hauser L."/>
            <person name="Kyrpides N."/>
            <person name="Lykidis A."/>
            <person name="da Costa M.S."/>
            <person name="Rainey F.A."/>
            <person name="Empadinhas N."/>
            <person name="Jolivet E."/>
            <person name="Battista J.R."/>
            <person name="Richardson P."/>
        </authorList>
    </citation>
    <scope>NUCLEOTIDE SEQUENCE [LARGE SCALE GENOMIC DNA]</scope>
    <source>
        <strain evidence="4">DSM 9941 / NBRC 16129 / PRD-1</strain>
    </source>
</reference>
<sequence>MPGTLRAGSGRVTPELFRGIMSRFPAGVTVVTAYGDGGEPRGLTVSAFCPVSLSPPLVLVCVDRESETLPAIRSSGGYTVNFLAAEHADLALRFASKGAGKFEGLAHRAPGRCPQGGPVLEGCSLAYVACRLWRELEAGDHLVLVGLALEGASAGGEASPLVYGERRFAGWRRVLEAAS</sequence>
<protein>
    <submittedName>
        <fullName evidence="3">Flavin reductase-like, FMN-binding protein</fullName>
    </submittedName>
</protein>
<organism evidence="3 4">
    <name type="scientific">Rubrobacter xylanophilus (strain DSM 9941 / JCM 11954 / NBRC 16129 / PRD-1)</name>
    <dbReference type="NCBI Taxonomy" id="266117"/>
    <lineage>
        <taxon>Bacteria</taxon>
        <taxon>Bacillati</taxon>
        <taxon>Actinomycetota</taxon>
        <taxon>Rubrobacteria</taxon>
        <taxon>Rubrobacterales</taxon>
        <taxon>Rubrobacteraceae</taxon>
        <taxon>Rubrobacter</taxon>
    </lineage>
</organism>
<evidence type="ECO:0000313" key="4">
    <source>
        <dbReference type="Proteomes" id="UP000006637"/>
    </source>
</evidence>
<dbReference type="RefSeq" id="WP_011564757.1">
    <property type="nucleotide sequence ID" value="NC_008148.1"/>
</dbReference>
<evidence type="ECO:0000256" key="1">
    <source>
        <dbReference type="ARBA" id="ARBA00023002"/>
    </source>
</evidence>
<proteinExistence type="predicted"/>
<dbReference type="STRING" id="266117.Rxyl_1781"/>
<dbReference type="GO" id="GO:0042602">
    <property type="term" value="F:riboflavin reductase (NADPH) activity"/>
    <property type="evidence" value="ECO:0007669"/>
    <property type="project" value="TreeGrafter"/>
</dbReference>
<feature type="domain" description="Flavin reductase like" evidence="2">
    <location>
        <begin position="21"/>
        <end position="170"/>
    </location>
</feature>
<dbReference type="PANTHER" id="PTHR30466">
    <property type="entry name" value="FLAVIN REDUCTASE"/>
    <property type="match status" value="1"/>
</dbReference>
<dbReference type="SMART" id="SM00903">
    <property type="entry name" value="Flavin_Reduct"/>
    <property type="match status" value="1"/>
</dbReference>
<dbReference type="Proteomes" id="UP000006637">
    <property type="component" value="Chromosome"/>
</dbReference>
<keyword evidence="1" id="KW-0560">Oxidoreductase</keyword>